<name>A0A3G9J7W5_9BACL</name>
<dbReference type="Pfam" id="PF25425">
    <property type="entry name" value="YfjL_N"/>
    <property type="match status" value="1"/>
</dbReference>
<dbReference type="RefSeq" id="WP_125664673.1">
    <property type="nucleotide sequence ID" value="NZ_AP019308.1"/>
</dbReference>
<gene>
    <name evidence="2" type="ORF">Back11_58000</name>
</gene>
<dbReference type="Proteomes" id="UP000275368">
    <property type="component" value="Chromosome"/>
</dbReference>
<accession>A0A3G9J7W5</accession>
<dbReference type="AlphaFoldDB" id="A0A3G9J7W5"/>
<dbReference type="InterPro" id="IPR057359">
    <property type="entry name" value="YfjL_N"/>
</dbReference>
<keyword evidence="3" id="KW-1185">Reference proteome</keyword>
<dbReference type="KEGG" id="pbk:Back11_58000"/>
<evidence type="ECO:0000313" key="3">
    <source>
        <dbReference type="Proteomes" id="UP000275368"/>
    </source>
</evidence>
<dbReference type="OrthoDB" id="2450450at2"/>
<feature type="domain" description="YfjL-like N-terminal" evidence="1">
    <location>
        <begin position="5"/>
        <end position="67"/>
    </location>
</feature>
<organism evidence="2 3">
    <name type="scientific">Paenibacillus baekrokdamisoli</name>
    <dbReference type="NCBI Taxonomy" id="1712516"/>
    <lineage>
        <taxon>Bacteria</taxon>
        <taxon>Bacillati</taxon>
        <taxon>Bacillota</taxon>
        <taxon>Bacilli</taxon>
        <taxon>Bacillales</taxon>
        <taxon>Paenibacillaceae</taxon>
        <taxon>Paenibacillus</taxon>
    </lineage>
</organism>
<sequence length="98" mass="11719">MRIIKRLLTLAIVLLPLIFGSYIYSIFYGNPIDKYLIKKEVKSYLQDRYQDQSAISEVYYSFKLSTFGDMDYTTYAYFMTYAVHSNRWKTINSHRNVN</sequence>
<dbReference type="EMBL" id="AP019308">
    <property type="protein sequence ID" value="BBH24455.1"/>
    <property type="molecule type" value="Genomic_DNA"/>
</dbReference>
<proteinExistence type="predicted"/>
<evidence type="ECO:0000259" key="1">
    <source>
        <dbReference type="Pfam" id="PF25425"/>
    </source>
</evidence>
<evidence type="ECO:0000313" key="2">
    <source>
        <dbReference type="EMBL" id="BBH24455.1"/>
    </source>
</evidence>
<reference evidence="2 3" key="1">
    <citation type="submission" date="2018-11" db="EMBL/GenBank/DDBJ databases">
        <title>Complete genome sequence of Paenibacillus baekrokdamisoli strain KCTC 33723.</title>
        <authorList>
            <person name="Kang S.W."/>
            <person name="Lee K.C."/>
            <person name="Kim K.K."/>
            <person name="Kim J.S."/>
            <person name="Kim D.S."/>
            <person name="Ko S.H."/>
            <person name="Yang S.H."/>
            <person name="Lee J.S."/>
        </authorList>
    </citation>
    <scope>NUCLEOTIDE SEQUENCE [LARGE SCALE GENOMIC DNA]</scope>
    <source>
        <strain evidence="2 3">KCTC 33723</strain>
    </source>
</reference>
<protein>
    <recommendedName>
        <fullName evidence="1">YfjL-like N-terminal domain-containing protein</fullName>
    </recommendedName>
</protein>